<accession>A0A3M7T8X8</accession>
<protein>
    <submittedName>
        <fullName evidence="2">Uncharacterized protein</fullName>
    </submittedName>
</protein>
<organism evidence="2 3">
    <name type="scientific">Brachionus plicatilis</name>
    <name type="common">Marine rotifer</name>
    <name type="synonym">Brachionus muelleri</name>
    <dbReference type="NCBI Taxonomy" id="10195"/>
    <lineage>
        <taxon>Eukaryota</taxon>
        <taxon>Metazoa</taxon>
        <taxon>Spiralia</taxon>
        <taxon>Gnathifera</taxon>
        <taxon>Rotifera</taxon>
        <taxon>Eurotatoria</taxon>
        <taxon>Monogononta</taxon>
        <taxon>Pseudotrocha</taxon>
        <taxon>Ploima</taxon>
        <taxon>Brachionidae</taxon>
        <taxon>Brachionus</taxon>
    </lineage>
</organism>
<dbReference type="Proteomes" id="UP000276133">
    <property type="component" value="Unassembled WGS sequence"/>
</dbReference>
<dbReference type="AlphaFoldDB" id="A0A3M7T8X8"/>
<keyword evidence="1" id="KW-0812">Transmembrane</keyword>
<feature type="transmembrane region" description="Helical" evidence="1">
    <location>
        <begin position="54"/>
        <end position="80"/>
    </location>
</feature>
<keyword evidence="1" id="KW-0472">Membrane</keyword>
<sequence length="117" mass="14239">MIFLFFLIEKKRKYFSEIFINLSEPDLIILFRVRIAEWLTTFSKEPLCYKSIKIFTIIVAFKIFFFELIRLFTPFFVLWFTLFFDNKAAISILKDWFDTSYLSIQSAVYLNLCFIYN</sequence>
<gene>
    <name evidence="2" type="ORF">BpHYR1_010557</name>
</gene>
<keyword evidence="3" id="KW-1185">Reference proteome</keyword>
<evidence type="ECO:0000313" key="3">
    <source>
        <dbReference type="Proteomes" id="UP000276133"/>
    </source>
</evidence>
<reference evidence="2 3" key="1">
    <citation type="journal article" date="2018" name="Sci. Rep.">
        <title>Genomic signatures of local adaptation to the degree of environmental predictability in rotifers.</title>
        <authorList>
            <person name="Franch-Gras L."/>
            <person name="Hahn C."/>
            <person name="Garcia-Roger E.M."/>
            <person name="Carmona M.J."/>
            <person name="Serra M."/>
            <person name="Gomez A."/>
        </authorList>
    </citation>
    <scope>NUCLEOTIDE SEQUENCE [LARGE SCALE GENOMIC DNA]</scope>
    <source>
        <strain evidence="2">HYR1</strain>
    </source>
</reference>
<dbReference type="EMBL" id="REGN01000126">
    <property type="protein sequence ID" value="RNA44280.1"/>
    <property type="molecule type" value="Genomic_DNA"/>
</dbReference>
<comment type="caution">
    <text evidence="2">The sequence shown here is derived from an EMBL/GenBank/DDBJ whole genome shotgun (WGS) entry which is preliminary data.</text>
</comment>
<proteinExistence type="predicted"/>
<keyword evidence="1" id="KW-1133">Transmembrane helix</keyword>
<name>A0A3M7T8X8_BRAPC</name>
<evidence type="ECO:0000256" key="1">
    <source>
        <dbReference type="SAM" id="Phobius"/>
    </source>
</evidence>
<evidence type="ECO:0000313" key="2">
    <source>
        <dbReference type="EMBL" id="RNA44280.1"/>
    </source>
</evidence>